<gene>
    <name evidence="1" type="ORF">acsn021_08030</name>
</gene>
<keyword evidence="2" id="KW-1185">Reference proteome</keyword>
<reference evidence="1 2" key="1">
    <citation type="journal article" date="2016" name="Int. J. Syst. Evol. Microbiol.">
        <title>Descriptions of Anaerotaenia torta gen. nov., sp. nov. and Anaerocolumna cellulosilytica gen. nov., sp. nov. isolated from a methanogenic reactor of cattle waste.</title>
        <authorList>
            <person name="Uek A."/>
            <person name="Ohtaki Y."/>
            <person name="Kaku N."/>
            <person name="Ueki K."/>
        </authorList>
    </citation>
    <scope>NUCLEOTIDE SEQUENCE [LARGE SCALE GENOMIC DNA]</scope>
    <source>
        <strain evidence="1 2">SN021</strain>
    </source>
</reference>
<protein>
    <submittedName>
        <fullName evidence="1">Uncharacterized protein</fullName>
    </submittedName>
</protein>
<dbReference type="AlphaFoldDB" id="A0A6S6QRK2"/>
<dbReference type="Proteomes" id="UP000515561">
    <property type="component" value="Chromosome"/>
</dbReference>
<name>A0A6S6QRK2_9FIRM</name>
<organism evidence="1 2">
    <name type="scientific">Anaerocolumna cellulosilytica</name>
    <dbReference type="NCBI Taxonomy" id="433286"/>
    <lineage>
        <taxon>Bacteria</taxon>
        <taxon>Bacillati</taxon>
        <taxon>Bacillota</taxon>
        <taxon>Clostridia</taxon>
        <taxon>Lachnospirales</taxon>
        <taxon>Lachnospiraceae</taxon>
        <taxon>Anaerocolumna</taxon>
    </lineage>
</organism>
<dbReference type="KEGG" id="acel:acsn021_08030"/>
<proteinExistence type="predicted"/>
<accession>A0A6S6QRK2</accession>
<evidence type="ECO:0000313" key="1">
    <source>
        <dbReference type="EMBL" id="BCJ93234.1"/>
    </source>
</evidence>
<dbReference type="EMBL" id="AP023367">
    <property type="protein sequence ID" value="BCJ93234.1"/>
    <property type="molecule type" value="Genomic_DNA"/>
</dbReference>
<sequence>MKFYEVMQDKREIYNYVIEKVEWDTSSSEPFGIGDFKGSYDSLPDLFIFGNECYVSAELKEIMEMYTTEAKYRIVIFSNKEESIQKECYLVIAPEIDALGEKTTYLKNGWIDKKVFHRGKIGEYKLFDLEENDPGGFRKKHLYIHLDLVESILRRKLWGMEFKELMMEEYSGFSR</sequence>
<evidence type="ECO:0000313" key="2">
    <source>
        <dbReference type="Proteomes" id="UP000515561"/>
    </source>
</evidence>
<dbReference type="RefSeq" id="WP_184095177.1">
    <property type="nucleotide sequence ID" value="NZ_AP023367.1"/>
</dbReference>